<dbReference type="PANTHER" id="PTHR11461:SF211">
    <property type="entry name" value="GH10112P-RELATED"/>
    <property type="match status" value="1"/>
</dbReference>
<evidence type="ECO:0000259" key="2">
    <source>
        <dbReference type="SMART" id="SM00093"/>
    </source>
</evidence>
<protein>
    <submittedName>
        <fullName evidence="3">Serpin family protein</fullName>
    </submittedName>
</protein>
<reference evidence="4" key="1">
    <citation type="submission" date="2023-07" db="EMBL/GenBank/DDBJ databases">
        <title>Draft genome sequence of the endophytic actinobacterium Streptomyces justiciae WPN32, a potential antibiotic producer.</title>
        <authorList>
            <person name="Yasawong M."/>
            <person name="Pana W."/>
            <person name="Ganta P."/>
            <person name="Santapan N."/>
            <person name="Songngamsuk T."/>
            <person name="Phatcharaharikarn M."/>
            <person name="Kerdtoob S."/>
            <person name="Nantapong N."/>
        </authorList>
    </citation>
    <scope>NUCLEOTIDE SEQUENCE [LARGE SCALE GENOMIC DNA]</scope>
    <source>
        <strain evidence="4">WPN32</strain>
    </source>
</reference>
<comment type="similarity">
    <text evidence="1">Belongs to the serpin family.</text>
</comment>
<gene>
    <name evidence="3" type="ORF">RQC66_09910</name>
</gene>
<keyword evidence="4" id="KW-1185">Reference proteome</keyword>
<dbReference type="InterPro" id="IPR023796">
    <property type="entry name" value="Serpin_dom"/>
</dbReference>
<organism evidence="3 4">
    <name type="scientific">Streptomyces justiciae</name>
    <dbReference type="NCBI Taxonomy" id="2780140"/>
    <lineage>
        <taxon>Bacteria</taxon>
        <taxon>Bacillati</taxon>
        <taxon>Actinomycetota</taxon>
        <taxon>Actinomycetes</taxon>
        <taxon>Kitasatosporales</taxon>
        <taxon>Streptomycetaceae</taxon>
        <taxon>Streptomyces</taxon>
    </lineage>
</organism>
<proteinExistence type="inferred from homology"/>
<evidence type="ECO:0000256" key="1">
    <source>
        <dbReference type="RuleBase" id="RU000411"/>
    </source>
</evidence>
<sequence>MVTNATIQAVNGLTARWAGASEGGTVFSAAGVWPLLAFLADGADGAARAELAEAVGMPADRSASAARELLGAMGRMRGLDSALGLWTKRTLELRERWEAGLPAEAHGVLTGDESADKAALDAWAAKRTGGLIEGMPVQVTPDTEMVLASALALRTEWLRPFEDWPMWPETGPWADRKLAGLYRRSALLDRVGVADTAAGHVTELKVYGDNAIDVHLLLGEEGMTPGQVLGAGVDILARRVTVLPGPQLPYGEVGPGLNVVKVRSAEPEPPTLNVATVGFDIRALHDLLELHKLFGLTTAMDMSRGHFPDISATTSLAVESAKQAAMARFTALGFRAAAVTAFGAVAGGAPQLRWITTRVNARFDRPFGFLAVHRHSRLVLSAGWVTEPAEHPEEPEYDED</sequence>
<dbReference type="Gene3D" id="3.30.497.10">
    <property type="entry name" value="Antithrombin, subunit I, domain 2"/>
    <property type="match status" value="2"/>
</dbReference>
<dbReference type="InterPro" id="IPR036186">
    <property type="entry name" value="Serpin_sf"/>
</dbReference>
<dbReference type="SMART" id="SM00093">
    <property type="entry name" value="SERPIN"/>
    <property type="match status" value="1"/>
</dbReference>
<dbReference type="Pfam" id="PF00079">
    <property type="entry name" value="Serpin"/>
    <property type="match status" value="2"/>
</dbReference>
<dbReference type="SUPFAM" id="SSF56574">
    <property type="entry name" value="Serpins"/>
    <property type="match status" value="2"/>
</dbReference>
<dbReference type="InterPro" id="IPR042178">
    <property type="entry name" value="Serpin_sf_1"/>
</dbReference>
<dbReference type="Proteomes" id="UP001257948">
    <property type="component" value="Unassembled WGS sequence"/>
</dbReference>
<accession>A0ABU3LPD8</accession>
<dbReference type="InterPro" id="IPR000215">
    <property type="entry name" value="Serpin_fam"/>
</dbReference>
<name>A0ABU3LPD8_9ACTN</name>
<comment type="caution">
    <text evidence="3">The sequence shown here is derived from an EMBL/GenBank/DDBJ whole genome shotgun (WGS) entry which is preliminary data.</text>
</comment>
<dbReference type="RefSeq" id="WP_314199869.1">
    <property type="nucleotide sequence ID" value="NZ_JAVTLL010000005.1"/>
</dbReference>
<feature type="domain" description="Serpin" evidence="2">
    <location>
        <begin position="10"/>
        <end position="388"/>
    </location>
</feature>
<evidence type="ECO:0000313" key="3">
    <source>
        <dbReference type="EMBL" id="MDT7841047.1"/>
    </source>
</evidence>
<dbReference type="PANTHER" id="PTHR11461">
    <property type="entry name" value="SERINE PROTEASE INHIBITOR, SERPIN"/>
    <property type="match status" value="1"/>
</dbReference>
<evidence type="ECO:0000313" key="4">
    <source>
        <dbReference type="Proteomes" id="UP001257948"/>
    </source>
</evidence>
<dbReference type="EMBL" id="JAVTLL010000005">
    <property type="protein sequence ID" value="MDT7841047.1"/>
    <property type="molecule type" value="Genomic_DNA"/>
</dbReference>